<accession>A0ABR4PC25</accession>
<reference evidence="2 3" key="1">
    <citation type="submission" date="2024-06" db="EMBL/GenBank/DDBJ databases">
        <title>Complete genome of Phlyctema vagabunda strain 19-DSS-EL-015.</title>
        <authorList>
            <person name="Fiorenzani C."/>
        </authorList>
    </citation>
    <scope>NUCLEOTIDE SEQUENCE [LARGE SCALE GENOMIC DNA]</scope>
    <source>
        <strain evidence="2 3">19-DSS-EL-015</strain>
    </source>
</reference>
<protein>
    <submittedName>
        <fullName evidence="2">Uncharacterized protein</fullName>
    </submittedName>
</protein>
<comment type="caution">
    <text evidence="2">The sequence shown here is derived from an EMBL/GenBank/DDBJ whole genome shotgun (WGS) entry which is preliminary data.</text>
</comment>
<feature type="region of interest" description="Disordered" evidence="1">
    <location>
        <begin position="29"/>
        <end position="58"/>
    </location>
</feature>
<evidence type="ECO:0000313" key="3">
    <source>
        <dbReference type="Proteomes" id="UP001629113"/>
    </source>
</evidence>
<feature type="compositionally biased region" description="Acidic residues" evidence="1">
    <location>
        <begin position="46"/>
        <end position="58"/>
    </location>
</feature>
<organism evidence="2 3">
    <name type="scientific">Phlyctema vagabunda</name>
    <dbReference type="NCBI Taxonomy" id="108571"/>
    <lineage>
        <taxon>Eukaryota</taxon>
        <taxon>Fungi</taxon>
        <taxon>Dikarya</taxon>
        <taxon>Ascomycota</taxon>
        <taxon>Pezizomycotina</taxon>
        <taxon>Leotiomycetes</taxon>
        <taxon>Helotiales</taxon>
        <taxon>Dermateaceae</taxon>
        <taxon>Phlyctema</taxon>
    </lineage>
</organism>
<sequence>MEANVENDDVDSTASINYEEHYDNANFSAKTSDYLAEPMSGAVPDNGEEDDEQEEESGTIENFWVNGIQKTISLNPRKTSYLDGTLVWVGADATDAQIRELAKKHESAKVLGPYDWNPEFYNAIRTNCKLERFGGRAPSRFYWYKQVLKYLQKDTLPPRDFFYMLEERQGYHPVLKLKTQGILDAGQQAGHSSHENEMIKDSREGLAKKKQDRKSSSFNPLDEYLGHTKARSNASSVKGLQGGESEPNRSSSRKEQPLKRLLLPRSRDIPAKPRLIKEPQATLQVEQSRPHINNTIQERELSQSMLEEPAVTCAEGTARRAAPMSLPSAGRRTVDSQESMERKLKALVEDAVRKFASEREITATQKATKLVVEVDLSDELVRQHANLLQLANDMMGDLEPTICDKYRDRLTDHDAFMGRTLTSIITGVKRVAGEDFIGRPEKRARSGGLIAGRGYDLGAEESYTSYPRQPGEASRGARGNLAEPIPYEGFVGGVHYEQDRPHSVGPRKIEECRGGNLSLLDQHFSTSILDPNAGRYFPAMRGHEDGAMSQRRQSTEYEGGRPGSADDVGGTSYTENQTYSSFR</sequence>
<gene>
    <name evidence="2" type="ORF">PVAG01_07293</name>
</gene>
<dbReference type="Proteomes" id="UP001629113">
    <property type="component" value="Unassembled WGS sequence"/>
</dbReference>
<evidence type="ECO:0000313" key="2">
    <source>
        <dbReference type="EMBL" id="KAL3420848.1"/>
    </source>
</evidence>
<keyword evidence="3" id="KW-1185">Reference proteome</keyword>
<feature type="compositionally biased region" description="Polar residues" evidence="1">
    <location>
        <begin position="571"/>
        <end position="583"/>
    </location>
</feature>
<feature type="compositionally biased region" description="Basic and acidic residues" evidence="1">
    <location>
        <begin position="192"/>
        <end position="215"/>
    </location>
</feature>
<proteinExistence type="predicted"/>
<feature type="region of interest" description="Disordered" evidence="1">
    <location>
        <begin position="539"/>
        <end position="583"/>
    </location>
</feature>
<feature type="region of interest" description="Disordered" evidence="1">
    <location>
        <begin position="185"/>
        <end position="265"/>
    </location>
</feature>
<name>A0ABR4PC25_9HELO</name>
<dbReference type="EMBL" id="JBFCZG010000006">
    <property type="protein sequence ID" value="KAL3420848.1"/>
    <property type="molecule type" value="Genomic_DNA"/>
</dbReference>
<evidence type="ECO:0000256" key="1">
    <source>
        <dbReference type="SAM" id="MobiDB-lite"/>
    </source>
</evidence>